<keyword evidence="8" id="KW-0812">Transmembrane</keyword>
<evidence type="ECO:0000256" key="5">
    <source>
        <dbReference type="ARBA" id="ARBA00023014"/>
    </source>
</evidence>
<dbReference type="InterPro" id="IPR052378">
    <property type="entry name" value="NosR_regulator"/>
</dbReference>
<dbReference type="PANTHER" id="PTHR30224:SF4">
    <property type="entry name" value="ELECTRON TRANSPORT PROTEIN YCCM-RELATED"/>
    <property type="match status" value="1"/>
</dbReference>
<dbReference type="GO" id="GO:0046872">
    <property type="term" value="F:metal ion binding"/>
    <property type="evidence" value="ECO:0007669"/>
    <property type="project" value="UniProtKB-KW"/>
</dbReference>
<evidence type="ECO:0000256" key="8">
    <source>
        <dbReference type="SAM" id="Phobius"/>
    </source>
</evidence>
<dbReference type="InterPro" id="IPR017896">
    <property type="entry name" value="4Fe4S_Fe-S-bd"/>
</dbReference>
<organism evidence="10">
    <name type="scientific">uncultured spirochete</name>
    <dbReference type="NCBI Taxonomy" id="156406"/>
    <lineage>
        <taxon>Bacteria</taxon>
        <taxon>Pseudomonadati</taxon>
        <taxon>Spirochaetota</taxon>
        <taxon>Spirochaetia</taxon>
        <taxon>Spirochaetales</taxon>
        <taxon>environmental samples</taxon>
    </lineage>
</organism>
<accession>A0A3P3XJ70</accession>
<feature type="region of interest" description="Disordered" evidence="7">
    <location>
        <begin position="388"/>
        <end position="456"/>
    </location>
</feature>
<sequence length="522" mass="54987">MAKKMPRIQLIRRISLGIFLVAVTVLTILHQKVQNMPSIDALDPFGGIETLFKYLAGGEFIKKIVPANIVLLVGIIILGVVLSRFFCGWICAFGALQGVFGWLGKKIFKRRFVVPSKVDRVLRWAKYPILVAIVYFTWKTGTLVIRPYDPLAAYGHLSAGLSAVWAEFAVGFVILVLTLVLSMFYERVFCKYVCPLGAVNAILSRIPLFRIKRITTTCISCARCDKACPMNIDVSHADTISSPECIACMECVSACPTKKNSLVTTLAGKTVAVGKIAALGLAIYLGTMGVGALLGKLDFVGPTLSQKATSGTLAIGDIKGSSTWAEVATAFGIDLERLYREAGVDASKVPPETKLKDTGALIGKTFEADTARFAVSKITGIPYAGENAAPASPAATPSGAAPSSAEPTSAAPSSSAAAAPASPTPAAAPAAVSPVPAPTSTPANAAQSSAPAASATQLTVPPDFALEGTMTVKDIAAALKTSEVAVIKKLQLPADFPTDKPLRDLKDQYGYTMTVLKERFAK</sequence>
<name>A0A3P3XJ70_9SPIR</name>
<keyword evidence="2" id="KW-1003">Cell membrane</keyword>
<keyword evidence="3" id="KW-0479">Metal-binding</keyword>
<keyword evidence="4" id="KW-0408">Iron</keyword>
<keyword evidence="5" id="KW-0411">Iron-sulfur</keyword>
<evidence type="ECO:0000256" key="2">
    <source>
        <dbReference type="ARBA" id="ARBA00022475"/>
    </source>
</evidence>
<feature type="domain" description="4Fe-4S ferredoxin-type" evidence="9">
    <location>
        <begin position="236"/>
        <end position="265"/>
    </location>
</feature>
<evidence type="ECO:0000259" key="9">
    <source>
        <dbReference type="PROSITE" id="PS51379"/>
    </source>
</evidence>
<dbReference type="GO" id="GO:0005886">
    <property type="term" value="C:plasma membrane"/>
    <property type="evidence" value="ECO:0007669"/>
    <property type="project" value="UniProtKB-SubCell"/>
</dbReference>
<feature type="transmembrane region" description="Helical" evidence="8">
    <location>
        <begin position="165"/>
        <end position="185"/>
    </location>
</feature>
<comment type="subcellular location">
    <subcellularLocation>
        <location evidence="1">Cell membrane</location>
    </subcellularLocation>
</comment>
<dbReference type="Pfam" id="PF12801">
    <property type="entry name" value="Fer4_5"/>
    <property type="match status" value="2"/>
</dbReference>
<dbReference type="PANTHER" id="PTHR30224">
    <property type="entry name" value="ELECTRON TRANSPORT PROTEIN"/>
    <property type="match status" value="1"/>
</dbReference>
<evidence type="ECO:0000256" key="4">
    <source>
        <dbReference type="ARBA" id="ARBA00023004"/>
    </source>
</evidence>
<evidence type="ECO:0000256" key="6">
    <source>
        <dbReference type="ARBA" id="ARBA00023136"/>
    </source>
</evidence>
<dbReference type="InterPro" id="IPR017900">
    <property type="entry name" value="4Fe4S_Fe_S_CS"/>
</dbReference>
<feature type="domain" description="4Fe-4S ferredoxin-type" evidence="9">
    <location>
        <begin position="209"/>
        <end position="232"/>
    </location>
</feature>
<keyword evidence="8" id="KW-1133">Transmembrane helix</keyword>
<reference evidence="10" key="1">
    <citation type="submission" date="2017-02" db="EMBL/GenBank/DDBJ databases">
        <authorList>
            <person name="Regsiter A."/>
            <person name="William W."/>
        </authorList>
    </citation>
    <scope>NUCLEOTIDE SEQUENCE</scope>
    <source>
        <strain evidence="10">Bib</strain>
    </source>
</reference>
<evidence type="ECO:0000313" key="10">
    <source>
        <dbReference type="EMBL" id="SLM13516.1"/>
    </source>
</evidence>
<proteinExistence type="predicted"/>
<dbReference type="PROSITE" id="PS51379">
    <property type="entry name" value="4FE4S_FER_2"/>
    <property type="match status" value="2"/>
</dbReference>
<feature type="transmembrane region" description="Helical" evidence="8">
    <location>
        <begin position="70"/>
        <end position="103"/>
    </location>
</feature>
<keyword evidence="6 8" id="KW-0472">Membrane</keyword>
<dbReference type="GO" id="GO:0051536">
    <property type="term" value="F:iron-sulfur cluster binding"/>
    <property type="evidence" value="ECO:0007669"/>
    <property type="project" value="UniProtKB-KW"/>
</dbReference>
<evidence type="ECO:0000256" key="1">
    <source>
        <dbReference type="ARBA" id="ARBA00004236"/>
    </source>
</evidence>
<dbReference type="SUPFAM" id="SSF54862">
    <property type="entry name" value="4Fe-4S ferredoxins"/>
    <property type="match status" value="1"/>
</dbReference>
<protein>
    <recommendedName>
        <fullName evidence="9">4Fe-4S ferredoxin-type domain-containing protein</fullName>
    </recommendedName>
</protein>
<dbReference type="AlphaFoldDB" id="A0A3P3XJ70"/>
<feature type="transmembrane region" description="Helical" evidence="8">
    <location>
        <begin position="124"/>
        <end position="145"/>
    </location>
</feature>
<gene>
    <name evidence="10" type="ORF">SPIROBIBN47_290089</name>
</gene>
<dbReference type="PROSITE" id="PS00198">
    <property type="entry name" value="4FE4S_FER_1"/>
    <property type="match status" value="1"/>
</dbReference>
<evidence type="ECO:0000256" key="3">
    <source>
        <dbReference type="ARBA" id="ARBA00022723"/>
    </source>
</evidence>
<evidence type="ECO:0000256" key="7">
    <source>
        <dbReference type="SAM" id="MobiDB-lite"/>
    </source>
</evidence>
<dbReference type="EMBL" id="FWDM01000022">
    <property type="protein sequence ID" value="SLM13516.1"/>
    <property type="molecule type" value="Genomic_DNA"/>
</dbReference>